<evidence type="ECO:0000313" key="4">
    <source>
        <dbReference type="Proteomes" id="UP001221217"/>
    </source>
</evidence>
<protein>
    <submittedName>
        <fullName evidence="3">NAD(P)-binding protein</fullName>
    </submittedName>
</protein>
<keyword evidence="2" id="KW-0472">Membrane</keyword>
<dbReference type="AlphaFoldDB" id="A0AAJ1ICW3"/>
<evidence type="ECO:0000256" key="1">
    <source>
        <dbReference type="ARBA" id="ARBA00006046"/>
    </source>
</evidence>
<reference evidence="3 4" key="1">
    <citation type="submission" date="2022-12" db="EMBL/GenBank/DDBJ databases">
        <title>Metagenome assembled genome from gulf of manar.</title>
        <authorList>
            <person name="Kohli P."/>
            <person name="Pk S."/>
            <person name="Venkata Ramana C."/>
            <person name="Sasikala C."/>
        </authorList>
    </citation>
    <scope>NUCLEOTIDE SEQUENCE [LARGE SCALE GENOMIC DNA]</scope>
    <source>
        <strain evidence="3">JB008</strain>
    </source>
</reference>
<comment type="caution">
    <text evidence="3">The sequence shown here is derived from an EMBL/GenBank/DDBJ whole genome shotgun (WGS) entry which is preliminary data.</text>
</comment>
<gene>
    <name evidence="3" type="ORF">PQJ61_09450</name>
</gene>
<organism evidence="3 4">
    <name type="scientific">Candidatus Thalassospirochaeta sargassi</name>
    <dbReference type="NCBI Taxonomy" id="3119039"/>
    <lineage>
        <taxon>Bacteria</taxon>
        <taxon>Pseudomonadati</taxon>
        <taxon>Spirochaetota</taxon>
        <taxon>Spirochaetia</taxon>
        <taxon>Spirochaetales</taxon>
        <taxon>Spirochaetaceae</taxon>
        <taxon>Candidatus Thalassospirochaeta</taxon>
    </lineage>
</organism>
<feature type="transmembrane region" description="Helical" evidence="2">
    <location>
        <begin position="203"/>
        <end position="224"/>
    </location>
</feature>
<dbReference type="Gene3D" id="3.50.50.60">
    <property type="entry name" value="FAD/NAD(P)-binding domain"/>
    <property type="match status" value="2"/>
</dbReference>
<keyword evidence="2" id="KW-0812">Transmembrane</keyword>
<comment type="similarity">
    <text evidence="1">Belongs to the carotenoid/retinoid oxidoreductase family.</text>
</comment>
<proteinExistence type="inferred from homology"/>
<accession>A0AAJ1ICW3</accession>
<dbReference type="EMBL" id="JAQQAL010000021">
    <property type="protein sequence ID" value="MDC7226975.1"/>
    <property type="molecule type" value="Genomic_DNA"/>
</dbReference>
<sequence>MKTKDQKKKILIVGGGMSGLISSAYLSKKGFDVTLIEKNGECGGLVNSFVRDGFLFDGGIRAIENAGMILPMIKELDIDLEMLESKISLGIEDDIIHVETDESLIDYEKQLKRIYPESIQDVDNVVNVIQDMKNHMNILFGSDSPFFKDKKRDKWYFIKGLLPWLFKLIGTIRAIVKMQIPVEDFLKKIIKNRSLNDIISQHFFIKTPAFFAMSYFALYIDYYYPRGGTGQLPLKIKEALLDSGGEFLPDTDIIAVDFIKKSVTDQNGSIYKYDKLIWAADLKQLYSIVDLDNLESSVSAPIEADKKKILGSRGAESVFSVFMAVDMEPEFFRNISHGHFFYTPSKEGLNDIQRGEFRGMLDNKDDLRKSDVLDWAARFCRLNTYEISIPVLNDPGTAPPGKTGIIASCLLDYALVKRLEEKGWSDEFVGFMKKEMIDVLDASVYPGLKDKLLFSLAASPLAIQHRVRSSEGAIVGWSFDQPIPVKGSMLNMKKAVRTAFPDIFKVGQWAGSPAGLPTCILTAKLASDMVGRELLRDRS</sequence>
<dbReference type="PANTHER" id="PTHR43734:SF1">
    <property type="entry name" value="PHYTOENE DESATURASE"/>
    <property type="match status" value="1"/>
</dbReference>
<evidence type="ECO:0000256" key="2">
    <source>
        <dbReference type="SAM" id="Phobius"/>
    </source>
</evidence>
<dbReference type="Proteomes" id="UP001221217">
    <property type="component" value="Unassembled WGS sequence"/>
</dbReference>
<dbReference type="InterPro" id="IPR036188">
    <property type="entry name" value="FAD/NAD-bd_sf"/>
</dbReference>
<dbReference type="SUPFAM" id="SSF51905">
    <property type="entry name" value="FAD/NAD(P)-binding domain"/>
    <property type="match status" value="1"/>
</dbReference>
<dbReference type="Pfam" id="PF13450">
    <property type="entry name" value="NAD_binding_8"/>
    <property type="match status" value="1"/>
</dbReference>
<name>A0AAJ1ICW3_9SPIO</name>
<evidence type="ECO:0000313" key="3">
    <source>
        <dbReference type="EMBL" id="MDC7226975.1"/>
    </source>
</evidence>
<keyword evidence="2" id="KW-1133">Transmembrane helix</keyword>
<dbReference type="PANTHER" id="PTHR43734">
    <property type="entry name" value="PHYTOENE DESATURASE"/>
    <property type="match status" value="1"/>
</dbReference>